<evidence type="ECO:0000313" key="1">
    <source>
        <dbReference type="EMBL" id="MBX40472.1"/>
    </source>
</evidence>
<name>A0A2P2NDD6_RHIMU</name>
<dbReference type="AlphaFoldDB" id="A0A2P2NDD6"/>
<proteinExistence type="predicted"/>
<reference evidence="1" key="1">
    <citation type="submission" date="2018-02" db="EMBL/GenBank/DDBJ databases">
        <title>Rhizophora mucronata_Transcriptome.</title>
        <authorList>
            <person name="Meera S.P."/>
            <person name="Sreeshan A."/>
            <person name="Augustine A."/>
        </authorList>
    </citation>
    <scope>NUCLEOTIDE SEQUENCE</scope>
    <source>
        <tissue evidence="1">Leaf</tissue>
    </source>
</reference>
<sequence>MLFSSFILSEMFPFSKVYSDVLPLFEAML</sequence>
<organism evidence="1">
    <name type="scientific">Rhizophora mucronata</name>
    <name type="common">Asiatic mangrove</name>
    <dbReference type="NCBI Taxonomy" id="61149"/>
    <lineage>
        <taxon>Eukaryota</taxon>
        <taxon>Viridiplantae</taxon>
        <taxon>Streptophyta</taxon>
        <taxon>Embryophyta</taxon>
        <taxon>Tracheophyta</taxon>
        <taxon>Spermatophyta</taxon>
        <taxon>Magnoliopsida</taxon>
        <taxon>eudicotyledons</taxon>
        <taxon>Gunneridae</taxon>
        <taxon>Pentapetalae</taxon>
        <taxon>rosids</taxon>
        <taxon>fabids</taxon>
        <taxon>Malpighiales</taxon>
        <taxon>Rhizophoraceae</taxon>
        <taxon>Rhizophora</taxon>
    </lineage>
</organism>
<accession>A0A2P2NDD6</accession>
<dbReference type="EMBL" id="GGEC01059988">
    <property type="protein sequence ID" value="MBX40472.1"/>
    <property type="molecule type" value="Transcribed_RNA"/>
</dbReference>
<protein>
    <submittedName>
        <fullName evidence="1">Uncharacterized protein</fullName>
    </submittedName>
</protein>